<protein>
    <submittedName>
        <fullName evidence="6">ATP-grasp domain-containing protein</fullName>
    </submittedName>
</protein>
<accession>A0ABU1BPD0</accession>
<dbReference type="PANTHER" id="PTHR43585">
    <property type="entry name" value="FUMIPYRROLE BIOSYNTHESIS PROTEIN C"/>
    <property type="match status" value="1"/>
</dbReference>
<proteinExistence type="predicted"/>
<dbReference type="InterPro" id="IPR003806">
    <property type="entry name" value="ATP-grasp_PylC-type"/>
</dbReference>
<evidence type="ECO:0000256" key="4">
    <source>
        <dbReference type="PROSITE-ProRule" id="PRU00409"/>
    </source>
</evidence>
<dbReference type="Pfam" id="PF02655">
    <property type="entry name" value="ATP-grasp_3"/>
    <property type="match status" value="1"/>
</dbReference>
<feature type="domain" description="ATP-grasp" evidence="5">
    <location>
        <begin position="119"/>
        <end position="296"/>
    </location>
</feature>
<evidence type="ECO:0000313" key="7">
    <source>
        <dbReference type="Proteomes" id="UP001225596"/>
    </source>
</evidence>
<dbReference type="EMBL" id="JAUYVH010000005">
    <property type="protein sequence ID" value="MDQ9170855.1"/>
    <property type="molecule type" value="Genomic_DNA"/>
</dbReference>
<comment type="caution">
    <text evidence="6">The sequence shown here is derived from an EMBL/GenBank/DDBJ whole genome shotgun (WGS) entry which is preliminary data.</text>
</comment>
<dbReference type="SUPFAM" id="SSF56059">
    <property type="entry name" value="Glutathione synthetase ATP-binding domain-like"/>
    <property type="match status" value="1"/>
</dbReference>
<dbReference type="Proteomes" id="UP001225596">
    <property type="component" value="Unassembled WGS sequence"/>
</dbReference>
<evidence type="ECO:0000256" key="1">
    <source>
        <dbReference type="ARBA" id="ARBA00022598"/>
    </source>
</evidence>
<evidence type="ECO:0000256" key="3">
    <source>
        <dbReference type="ARBA" id="ARBA00022840"/>
    </source>
</evidence>
<gene>
    <name evidence="6" type="ORF">Q8A64_10580</name>
</gene>
<evidence type="ECO:0000313" key="6">
    <source>
        <dbReference type="EMBL" id="MDQ9170855.1"/>
    </source>
</evidence>
<dbReference type="RefSeq" id="WP_338436789.1">
    <property type="nucleotide sequence ID" value="NZ_JAUYVH010000005.1"/>
</dbReference>
<dbReference type="PROSITE" id="PS50975">
    <property type="entry name" value="ATP_GRASP"/>
    <property type="match status" value="1"/>
</dbReference>
<keyword evidence="1" id="KW-0436">Ligase</keyword>
<organism evidence="6 7">
    <name type="scientific">Keguizhuia sedimenti</name>
    <dbReference type="NCBI Taxonomy" id="3064264"/>
    <lineage>
        <taxon>Bacteria</taxon>
        <taxon>Pseudomonadati</taxon>
        <taxon>Pseudomonadota</taxon>
        <taxon>Betaproteobacteria</taxon>
        <taxon>Burkholderiales</taxon>
        <taxon>Oxalobacteraceae</taxon>
        <taxon>Keguizhuia</taxon>
    </lineage>
</organism>
<dbReference type="PANTHER" id="PTHR43585:SF2">
    <property type="entry name" value="ATP-GRASP ENZYME FSQD"/>
    <property type="match status" value="1"/>
</dbReference>
<evidence type="ECO:0000259" key="5">
    <source>
        <dbReference type="PROSITE" id="PS50975"/>
    </source>
</evidence>
<name>A0ABU1BPD0_9BURK</name>
<dbReference type="InterPro" id="IPR013815">
    <property type="entry name" value="ATP_grasp_subdomain_1"/>
</dbReference>
<keyword evidence="3 4" id="KW-0067">ATP-binding</keyword>
<dbReference type="Gene3D" id="3.30.470.20">
    <property type="entry name" value="ATP-grasp fold, B domain"/>
    <property type="match status" value="1"/>
</dbReference>
<keyword evidence="2 4" id="KW-0547">Nucleotide-binding</keyword>
<dbReference type="InterPro" id="IPR052032">
    <property type="entry name" value="ATP-dep_AA_Ligase"/>
</dbReference>
<evidence type="ECO:0000256" key="2">
    <source>
        <dbReference type="ARBA" id="ARBA00022741"/>
    </source>
</evidence>
<dbReference type="InterPro" id="IPR011761">
    <property type="entry name" value="ATP-grasp"/>
</dbReference>
<dbReference type="Gene3D" id="3.30.1490.20">
    <property type="entry name" value="ATP-grasp fold, A domain"/>
    <property type="match status" value="1"/>
</dbReference>
<sequence length="387" mass="42844">MKHFIVVGKSERVVVAVLQGIKCFTKAKCTVIGDHETSKLSWSALCSRHIPIQFDQAPDLEVIKAINEIHKANPEAVVIPADCPAIRLVSRIQSQLHLPVTPIPEPETLDQMDDKWKFHEFCSEHNLNVPTTCYVGSKANLNFEEMVLKLGLPFVLKPSNESGSLGVQVIRSKEHYLKAIEGNDAYRFNSLIAQHYIEGEDIDLSLLAIHGRLSAFAIQQASGPRIKFVQNSELQALATRLCAASGFHGLMHIDARIEKSTGKVFLIESNPRFWASLTASVWCGLNFVEESIKASACADTNAGICVPLSLVSGTAYTRHPILRPAAWLSLVRFDQRGRLTRSATLDLYSLGKFTADLPVLAGRYLSKFLVRGFTALRNAHTIFQAVR</sequence>
<keyword evidence="7" id="KW-1185">Reference proteome</keyword>
<reference evidence="6 7" key="1">
    <citation type="submission" date="2023-08" db="EMBL/GenBank/DDBJ databases">
        <title>Oxalobacteraceae gen .nov., isolated from river sludge outside the plant.</title>
        <authorList>
            <person name="Zhao S.Y."/>
        </authorList>
    </citation>
    <scope>NUCLEOTIDE SEQUENCE [LARGE SCALE GENOMIC DNA]</scope>
    <source>
        <strain evidence="6 7">R-40</strain>
    </source>
</reference>